<evidence type="ECO:0000256" key="1">
    <source>
        <dbReference type="SAM" id="Coils"/>
    </source>
</evidence>
<evidence type="ECO:0000259" key="3">
    <source>
        <dbReference type="PROSITE" id="PS50217"/>
    </source>
</evidence>
<dbReference type="Pfam" id="PF07716">
    <property type="entry name" value="bZIP_2"/>
    <property type="match status" value="1"/>
</dbReference>
<feature type="compositionally biased region" description="Basic and acidic residues" evidence="2">
    <location>
        <begin position="85"/>
        <end position="97"/>
    </location>
</feature>
<dbReference type="InterPro" id="IPR004827">
    <property type="entry name" value="bZIP"/>
</dbReference>
<dbReference type="PROSITE" id="PS50217">
    <property type="entry name" value="BZIP"/>
    <property type="match status" value="1"/>
</dbReference>
<dbReference type="Proteomes" id="UP001163255">
    <property type="component" value="Chromosome"/>
</dbReference>
<evidence type="ECO:0000313" key="4">
    <source>
        <dbReference type="EMBL" id="UYM15356.1"/>
    </source>
</evidence>
<dbReference type="InterPro" id="IPR046347">
    <property type="entry name" value="bZIP_sf"/>
</dbReference>
<organism evidence="4 5">
    <name type="scientific">Endozoicomonas euniceicola</name>
    <dbReference type="NCBI Taxonomy" id="1234143"/>
    <lineage>
        <taxon>Bacteria</taxon>
        <taxon>Pseudomonadati</taxon>
        <taxon>Pseudomonadota</taxon>
        <taxon>Gammaproteobacteria</taxon>
        <taxon>Oceanospirillales</taxon>
        <taxon>Endozoicomonadaceae</taxon>
        <taxon>Endozoicomonas</taxon>
    </lineage>
</organism>
<evidence type="ECO:0000256" key="2">
    <source>
        <dbReference type="SAM" id="MobiDB-lite"/>
    </source>
</evidence>
<dbReference type="SUPFAM" id="SSF57959">
    <property type="entry name" value="Leucine zipper domain"/>
    <property type="match status" value="1"/>
</dbReference>
<reference evidence="4" key="1">
    <citation type="submission" date="2022-10" db="EMBL/GenBank/DDBJ databases">
        <title>Completed Genome Sequence of two octocoral isolated bacterium, Endozoicomonas euniceicola EF212T and Endozoicomonas gorgoniicola PS125T.</title>
        <authorList>
            <person name="Chiou Y.-J."/>
            <person name="Chen Y.-H."/>
        </authorList>
    </citation>
    <scope>NUCLEOTIDE SEQUENCE</scope>
    <source>
        <strain evidence="4">EF212</strain>
    </source>
</reference>
<dbReference type="PROSITE" id="PS00036">
    <property type="entry name" value="BZIP_BASIC"/>
    <property type="match status" value="1"/>
</dbReference>
<dbReference type="Gene3D" id="1.20.5.170">
    <property type="match status" value="1"/>
</dbReference>
<keyword evidence="1" id="KW-0175">Coiled coil</keyword>
<sequence length="226" mass="25387">MKKNIMDINTPSSAGMPVNHSPSQVKDSASPEAENTVMGFSVRKRNATDVGFSSGKHLRPILPADQSVPSAKAGSCSSVEGELTDAQKNRKYMQERKARNRVSSQKSRDKKRDAFNSLQKEVVKLRKENSYFRCFMTGPDDVVQGSWDSNDTITRLKDELKRRDKRIAELENELECTKAELVKADIDKEILRVKLTSNEIEIKRLKAEILQRDKTIASLSRGNSGT</sequence>
<keyword evidence="5" id="KW-1185">Reference proteome</keyword>
<proteinExistence type="predicted"/>
<feature type="domain" description="BZIP" evidence="3">
    <location>
        <begin position="90"/>
        <end position="133"/>
    </location>
</feature>
<gene>
    <name evidence="4" type="ORF">NX720_21265</name>
</gene>
<feature type="region of interest" description="Disordered" evidence="2">
    <location>
        <begin position="1"/>
        <end position="115"/>
    </location>
</feature>
<dbReference type="RefSeq" id="WP_262597318.1">
    <property type="nucleotide sequence ID" value="NZ_CP103300.1"/>
</dbReference>
<dbReference type="EMBL" id="CP103300">
    <property type="protein sequence ID" value="UYM15356.1"/>
    <property type="molecule type" value="Genomic_DNA"/>
</dbReference>
<protein>
    <recommendedName>
        <fullName evidence="3">BZIP domain-containing protein</fullName>
    </recommendedName>
</protein>
<feature type="coiled-coil region" evidence="1">
    <location>
        <begin position="153"/>
        <end position="208"/>
    </location>
</feature>
<name>A0ABY6GTE0_9GAMM</name>
<evidence type="ECO:0000313" key="5">
    <source>
        <dbReference type="Proteomes" id="UP001163255"/>
    </source>
</evidence>
<accession>A0ABY6GTE0</accession>
<dbReference type="CDD" id="cd14686">
    <property type="entry name" value="bZIP"/>
    <property type="match status" value="1"/>
</dbReference>